<keyword evidence="2" id="KW-1185">Reference proteome</keyword>
<proteinExistence type="predicted"/>
<name>A0A445CD91_ARAHY</name>
<protein>
    <submittedName>
        <fullName evidence="1">Uncharacterized protein</fullName>
    </submittedName>
</protein>
<dbReference type="EMBL" id="SDMP01000007">
    <property type="protein sequence ID" value="RYR48917.1"/>
    <property type="molecule type" value="Genomic_DNA"/>
</dbReference>
<sequence>MADAASSLTVTLEPKPSTLNHNPIQLHLPHPYLNLQLPKTLIPIRLCSPRYRPAAVAAAPSNLCLCAASGLCWASLRASLHPLLLATASLDPALLPTAKSIRRRHSAELCLPEPSIPPPGDSSAAAMTPGVASAAGGVGVPASVLYMQPMMSYQVPPSKHAILNGYAAIAGAPQTAVPPAGGFCCFHSSIVYYC</sequence>
<accession>A0A445CD91</accession>
<evidence type="ECO:0000313" key="1">
    <source>
        <dbReference type="EMBL" id="RYR48917.1"/>
    </source>
</evidence>
<dbReference type="AlphaFoldDB" id="A0A445CD91"/>
<gene>
    <name evidence="1" type="ORF">Ahy_A07g035025</name>
</gene>
<evidence type="ECO:0000313" key="2">
    <source>
        <dbReference type="Proteomes" id="UP000289738"/>
    </source>
</evidence>
<organism evidence="1 2">
    <name type="scientific">Arachis hypogaea</name>
    <name type="common">Peanut</name>
    <dbReference type="NCBI Taxonomy" id="3818"/>
    <lineage>
        <taxon>Eukaryota</taxon>
        <taxon>Viridiplantae</taxon>
        <taxon>Streptophyta</taxon>
        <taxon>Embryophyta</taxon>
        <taxon>Tracheophyta</taxon>
        <taxon>Spermatophyta</taxon>
        <taxon>Magnoliopsida</taxon>
        <taxon>eudicotyledons</taxon>
        <taxon>Gunneridae</taxon>
        <taxon>Pentapetalae</taxon>
        <taxon>rosids</taxon>
        <taxon>fabids</taxon>
        <taxon>Fabales</taxon>
        <taxon>Fabaceae</taxon>
        <taxon>Papilionoideae</taxon>
        <taxon>50 kb inversion clade</taxon>
        <taxon>dalbergioids sensu lato</taxon>
        <taxon>Dalbergieae</taxon>
        <taxon>Pterocarpus clade</taxon>
        <taxon>Arachis</taxon>
    </lineage>
</organism>
<dbReference type="Proteomes" id="UP000289738">
    <property type="component" value="Chromosome A07"/>
</dbReference>
<comment type="caution">
    <text evidence="1">The sequence shown here is derived from an EMBL/GenBank/DDBJ whole genome shotgun (WGS) entry which is preliminary data.</text>
</comment>
<reference evidence="1 2" key="1">
    <citation type="submission" date="2019-01" db="EMBL/GenBank/DDBJ databases">
        <title>Sequencing of cultivated peanut Arachis hypogaea provides insights into genome evolution and oil improvement.</title>
        <authorList>
            <person name="Chen X."/>
        </authorList>
    </citation>
    <scope>NUCLEOTIDE SEQUENCE [LARGE SCALE GENOMIC DNA]</scope>
    <source>
        <strain evidence="2">cv. Fuhuasheng</strain>
        <tissue evidence="1">Leaves</tissue>
    </source>
</reference>